<sequence length="258" mass="27122">MTPCELFRDLHHGDRPLVLPNAWDFTSAAALAAAGFPAVATTSLGVSAAAGLPDAAGLAREDTLQLARRLVRLPVPITVDIEAGFSDDPADIVDLAVTLSAMGVAGINLEDGRSGPALADPAHQADLIAAIKTHAPTLFVNARTDTHWLGIDRDTTLTRARQYENAGADGIFIPGLRDRDEIRTLAAALTRPLNVLVLPDGPTVPDLATLGVRRISTGGLLFRAAVAATVEAARTIRDGRPLPPNLPSYTDIQSLVTR</sequence>
<evidence type="ECO:0000313" key="2">
    <source>
        <dbReference type="Proteomes" id="UP001139157"/>
    </source>
</evidence>
<comment type="caution">
    <text evidence="1">The sequence shown here is derived from an EMBL/GenBank/DDBJ whole genome shotgun (WGS) entry which is preliminary data.</text>
</comment>
<dbReference type="EMBL" id="JAMRXG010000021">
    <property type="protein sequence ID" value="MCM6778350.1"/>
    <property type="molecule type" value="Genomic_DNA"/>
</dbReference>
<accession>A0A9X2EF72</accession>
<dbReference type="RefSeq" id="WP_251917846.1">
    <property type="nucleotide sequence ID" value="NZ_JAMRXG010000021.1"/>
</dbReference>
<keyword evidence="1" id="KW-0456">Lyase</keyword>
<dbReference type="PANTHER" id="PTHR42905">
    <property type="entry name" value="PHOSPHOENOLPYRUVATE CARBOXYLASE"/>
    <property type="match status" value="1"/>
</dbReference>
<dbReference type="PANTHER" id="PTHR42905:SF16">
    <property type="entry name" value="CARBOXYPHOSPHONOENOLPYRUVATE PHOSPHONOMUTASE-LIKE PROTEIN (AFU_ORTHOLOGUE AFUA_5G07230)"/>
    <property type="match status" value="1"/>
</dbReference>
<protein>
    <submittedName>
        <fullName evidence="1">Isocitrate lyase/phosphoenolpyruvate mutase family protein</fullName>
    </submittedName>
</protein>
<dbReference type="InterPro" id="IPR040442">
    <property type="entry name" value="Pyrv_kinase-like_dom_sf"/>
</dbReference>
<dbReference type="Gene3D" id="3.20.20.60">
    <property type="entry name" value="Phosphoenolpyruvate-binding domains"/>
    <property type="match status" value="1"/>
</dbReference>
<organism evidence="1 2">
    <name type="scientific">Nocardia pulmonis</name>
    <dbReference type="NCBI Taxonomy" id="2951408"/>
    <lineage>
        <taxon>Bacteria</taxon>
        <taxon>Bacillati</taxon>
        <taxon>Actinomycetota</taxon>
        <taxon>Actinomycetes</taxon>
        <taxon>Mycobacteriales</taxon>
        <taxon>Nocardiaceae</taxon>
        <taxon>Nocardia</taxon>
    </lineage>
</organism>
<dbReference type="GO" id="GO:0016829">
    <property type="term" value="F:lyase activity"/>
    <property type="evidence" value="ECO:0007669"/>
    <property type="project" value="UniProtKB-KW"/>
</dbReference>
<name>A0A9X2EF72_9NOCA</name>
<gene>
    <name evidence="1" type="ORF">NDR86_33165</name>
</gene>
<dbReference type="Proteomes" id="UP001139157">
    <property type="component" value="Unassembled WGS sequence"/>
</dbReference>
<dbReference type="AlphaFoldDB" id="A0A9X2EF72"/>
<dbReference type="Pfam" id="PF13714">
    <property type="entry name" value="PEP_mutase"/>
    <property type="match status" value="1"/>
</dbReference>
<reference evidence="1" key="1">
    <citation type="submission" date="2022-06" db="EMBL/GenBank/DDBJ databases">
        <title>Novel species in genus nocardia.</title>
        <authorList>
            <person name="Li F."/>
        </authorList>
    </citation>
    <scope>NUCLEOTIDE SEQUENCE</scope>
    <source>
        <strain evidence="1">CDC141</strain>
    </source>
</reference>
<proteinExistence type="predicted"/>
<evidence type="ECO:0000313" key="1">
    <source>
        <dbReference type="EMBL" id="MCM6778350.1"/>
    </source>
</evidence>
<dbReference type="CDD" id="cd00377">
    <property type="entry name" value="ICL_PEPM"/>
    <property type="match status" value="1"/>
</dbReference>
<dbReference type="InterPro" id="IPR015813">
    <property type="entry name" value="Pyrv/PenolPyrv_kinase-like_dom"/>
</dbReference>
<dbReference type="SUPFAM" id="SSF51621">
    <property type="entry name" value="Phosphoenolpyruvate/pyruvate domain"/>
    <property type="match status" value="1"/>
</dbReference>
<dbReference type="InterPro" id="IPR039556">
    <property type="entry name" value="ICL/PEPM"/>
</dbReference>
<keyword evidence="2" id="KW-1185">Reference proteome</keyword>